<dbReference type="EMBL" id="BLWD01000001">
    <property type="protein sequence ID" value="GFN05650.1"/>
    <property type="molecule type" value="Genomic_DNA"/>
</dbReference>
<protein>
    <submittedName>
        <fullName evidence="2">Uncharacterized protein</fullName>
    </submittedName>
</protein>
<accession>A0A7J0CSZ4</accession>
<comment type="caution">
    <text evidence="2">The sequence shown here is derived from an EMBL/GenBank/DDBJ whole genome shotgun (WGS) entry which is preliminary data.</text>
</comment>
<dbReference type="AlphaFoldDB" id="A0A7J0CSZ4"/>
<feature type="region of interest" description="Disordered" evidence="1">
    <location>
        <begin position="102"/>
        <end position="138"/>
    </location>
</feature>
<feature type="compositionally biased region" description="Low complexity" evidence="1">
    <location>
        <begin position="114"/>
        <end position="138"/>
    </location>
</feature>
<sequence length="138" mass="14751">MTDRDMALEGTQRRFVEDLRDQSHVLEDEDLGPVAHCDARGFLSAVLQGIQSEIGELGDLFTRSPDTEDATSVLGAFLSGEQVVVESSITTGHGTECRRDRPLVRIGDRSAKPGRSTGNGSARRAGRAIRGTSAGDPV</sequence>
<evidence type="ECO:0000313" key="2">
    <source>
        <dbReference type="EMBL" id="GFN05650.1"/>
    </source>
</evidence>
<proteinExistence type="predicted"/>
<feature type="compositionally biased region" description="Basic and acidic residues" evidence="1">
    <location>
        <begin position="102"/>
        <end position="111"/>
    </location>
</feature>
<name>A0A7J0CSZ4_STRMI</name>
<dbReference type="Proteomes" id="UP000498740">
    <property type="component" value="Unassembled WGS sequence"/>
</dbReference>
<evidence type="ECO:0000313" key="3">
    <source>
        <dbReference type="Proteomes" id="UP000498740"/>
    </source>
</evidence>
<gene>
    <name evidence="2" type="ORF">Smic_42060</name>
</gene>
<dbReference type="AntiFam" id="ANF00105">
    <property type="entry name" value="Shadow ORF (opposite purF)"/>
</dbReference>
<organism evidence="2 3">
    <name type="scientific">Streptomyces microflavus</name>
    <name type="common">Streptomyces lipmanii</name>
    <dbReference type="NCBI Taxonomy" id="1919"/>
    <lineage>
        <taxon>Bacteria</taxon>
        <taxon>Bacillati</taxon>
        <taxon>Actinomycetota</taxon>
        <taxon>Actinomycetes</taxon>
        <taxon>Kitasatosporales</taxon>
        <taxon>Streptomycetaceae</taxon>
        <taxon>Streptomyces</taxon>
    </lineage>
</organism>
<evidence type="ECO:0000256" key="1">
    <source>
        <dbReference type="SAM" id="MobiDB-lite"/>
    </source>
</evidence>
<reference evidence="2 3" key="1">
    <citation type="submission" date="2020-05" db="EMBL/GenBank/DDBJ databases">
        <title>Whole genome shotgun sequence of Streptomyces microflavus NBRC 13062.</title>
        <authorList>
            <person name="Komaki H."/>
            <person name="Tamura T."/>
        </authorList>
    </citation>
    <scope>NUCLEOTIDE SEQUENCE [LARGE SCALE GENOMIC DNA]</scope>
    <source>
        <strain evidence="2 3">NBRC 13062</strain>
    </source>
</reference>